<dbReference type="RefSeq" id="WP_390358716.1">
    <property type="nucleotide sequence ID" value="NZ_JBHTKJ010000001.1"/>
</dbReference>
<keyword evidence="3" id="KW-1185">Reference proteome</keyword>
<evidence type="ECO:0008006" key="4">
    <source>
        <dbReference type="Google" id="ProtNLM"/>
    </source>
</evidence>
<protein>
    <recommendedName>
        <fullName evidence="4">Cytochrome C assembly protein</fullName>
    </recommendedName>
</protein>
<sequence>MLSKWTYYQFTAIIFLGLLLFFTDQLSGELAISSGTETVNGTSLLTAGFIAAIVGWVYVMVYLQSKKKPALLNHAVWSKMPALLFIIGFLSIVAFLTLGTFGPLLEWTENARWLMYVFMVYFIFLFYLFVVSVILKNSKLKKHALHRSLYVTGGLLIIVIFML</sequence>
<organism evidence="2 3">
    <name type="scientific">Virgibacillus byunsanensis</name>
    <dbReference type="NCBI Taxonomy" id="570945"/>
    <lineage>
        <taxon>Bacteria</taxon>
        <taxon>Bacillati</taxon>
        <taxon>Bacillota</taxon>
        <taxon>Bacilli</taxon>
        <taxon>Bacillales</taxon>
        <taxon>Bacillaceae</taxon>
        <taxon>Virgibacillus</taxon>
    </lineage>
</organism>
<feature type="transmembrane region" description="Helical" evidence="1">
    <location>
        <begin position="44"/>
        <end position="63"/>
    </location>
</feature>
<keyword evidence="1" id="KW-0812">Transmembrane</keyword>
<feature type="transmembrane region" description="Helical" evidence="1">
    <location>
        <begin position="83"/>
        <end position="101"/>
    </location>
</feature>
<evidence type="ECO:0000256" key="1">
    <source>
        <dbReference type="SAM" id="Phobius"/>
    </source>
</evidence>
<name>A0ABW3LG67_9BACI</name>
<reference evidence="3" key="1">
    <citation type="journal article" date="2019" name="Int. J. Syst. Evol. Microbiol.">
        <title>The Global Catalogue of Microorganisms (GCM) 10K type strain sequencing project: providing services to taxonomists for standard genome sequencing and annotation.</title>
        <authorList>
            <consortium name="The Broad Institute Genomics Platform"/>
            <consortium name="The Broad Institute Genome Sequencing Center for Infectious Disease"/>
            <person name="Wu L."/>
            <person name="Ma J."/>
        </authorList>
    </citation>
    <scope>NUCLEOTIDE SEQUENCE [LARGE SCALE GENOMIC DNA]</scope>
    <source>
        <strain evidence="3">CCUG 56754</strain>
    </source>
</reference>
<keyword evidence="1" id="KW-0472">Membrane</keyword>
<feature type="transmembrane region" description="Helical" evidence="1">
    <location>
        <begin position="144"/>
        <end position="162"/>
    </location>
</feature>
<gene>
    <name evidence="2" type="ORF">ACFQ3N_01060</name>
</gene>
<proteinExistence type="predicted"/>
<evidence type="ECO:0000313" key="3">
    <source>
        <dbReference type="Proteomes" id="UP001597040"/>
    </source>
</evidence>
<comment type="caution">
    <text evidence="2">The sequence shown here is derived from an EMBL/GenBank/DDBJ whole genome shotgun (WGS) entry which is preliminary data.</text>
</comment>
<accession>A0ABW3LG67</accession>
<keyword evidence="1" id="KW-1133">Transmembrane helix</keyword>
<dbReference type="EMBL" id="JBHTKJ010000001">
    <property type="protein sequence ID" value="MFD1037017.1"/>
    <property type="molecule type" value="Genomic_DNA"/>
</dbReference>
<feature type="transmembrane region" description="Helical" evidence="1">
    <location>
        <begin position="113"/>
        <end position="135"/>
    </location>
</feature>
<evidence type="ECO:0000313" key="2">
    <source>
        <dbReference type="EMBL" id="MFD1037017.1"/>
    </source>
</evidence>
<dbReference type="Proteomes" id="UP001597040">
    <property type="component" value="Unassembled WGS sequence"/>
</dbReference>